<feature type="region of interest" description="Disordered" evidence="1">
    <location>
        <begin position="1"/>
        <end position="20"/>
    </location>
</feature>
<organism evidence="2 3">
    <name type="scientific">Paramecium octaurelia</name>
    <dbReference type="NCBI Taxonomy" id="43137"/>
    <lineage>
        <taxon>Eukaryota</taxon>
        <taxon>Sar</taxon>
        <taxon>Alveolata</taxon>
        <taxon>Ciliophora</taxon>
        <taxon>Intramacronucleata</taxon>
        <taxon>Oligohymenophorea</taxon>
        <taxon>Peniculida</taxon>
        <taxon>Parameciidae</taxon>
        <taxon>Paramecium</taxon>
    </lineage>
</organism>
<name>A0A8S1RYR5_PAROT</name>
<evidence type="ECO:0000313" key="3">
    <source>
        <dbReference type="Proteomes" id="UP000683925"/>
    </source>
</evidence>
<reference evidence="2" key="1">
    <citation type="submission" date="2021-01" db="EMBL/GenBank/DDBJ databases">
        <authorList>
            <consortium name="Genoscope - CEA"/>
            <person name="William W."/>
        </authorList>
    </citation>
    <scope>NUCLEOTIDE SEQUENCE</scope>
</reference>
<dbReference type="Proteomes" id="UP000683925">
    <property type="component" value="Unassembled WGS sequence"/>
</dbReference>
<proteinExistence type="predicted"/>
<protein>
    <submittedName>
        <fullName evidence="2">Uncharacterized protein</fullName>
    </submittedName>
</protein>
<sequence>MNNSRITRGIEKDEGERTTQTSQIKKGRILKWMQELLQTQISPFQTTFQLVAKQTKNHMREVISGSLSLKKDNQLSQQFWSNYDPVKFEISQEGSWIGILQNLQAQLFKQKIQLLIKNQTTIQDFVNLINTHEIYKGNCNRFQTQAALYLQQKEELFIQKKTSNMQYYQMAEF</sequence>
<gene>
    <name evidence="2" type="ORF">POCTA_138.1.T0030521</name>
</gene>
<dbReference type="EMBL" id="CAJJDP010000001">
    <property type="protein sequence ID" value="CAD8132577.1"/>
    <property type="molecule type" value="Genomic_DNA"/>
</dbReference>
<accession>A0A8S1RYR5</accession>
<dbReference type="AlphaFoldDB" id="A0A8S1RYR5"/>
<feature type="compositionally biased region" description="Basic and acidic residues" evidence="1">
    <location>
        <begin position="8"/>
        <end position="17"/>
    </location>
</feature>
<keyword evidence="3" id="KW-1185">Reference proteome</keyword>
<evidence type="ECO:0000256" key="1">
    <source>
        <dbReference type="SAM" id="MobiDB-lite"/>
    </source>
</evidence>
<comment type="caution">
    <text evidence="2">The sequence shown here is derived from an EMBL/GenBank/DDBJ whole genome shotgun (WGS) entry which is preliminary data.</text>
</comment>
<evidence type="ECO:0000313" key="2">
    <source>
        <dbReference type="EMBL" id="CAD8132577.1"/>
    </source>
</evidence>